<dbReference type="Gene3D" id="3.30.70.270">
    <property type="match status" value="1"/>
</dbReference>
<dbReference type="PANTHER" id="PTHR45138">
    <property type="entry name" value="REGULATORY COMPONENTS OF SENSORY TRANSDUCTION SYSTEM"/>
    <property type="match status" value="1"/>
</dbReference>
<comment type="caution">
    <text evidence="8">The sequence shown here is derived from an EMBL/GenBank/DDBJ whole genome shotgun (WGS) entry which is preliminary data.</text>
</comment>
<evidence type="ECO:0000256" key="4">
    <source>
        <dbReference type="SAM" id="Coils"/>
    </source>
</evidence>
<feature type="transmembrane region" description="Helical" evidence="5">
    <location>
        <begin position="275"/>
        <end position="295"/>
    </location>
</feature>
<dbReference type="FunFam" id="3.30.70.270:FF:000001">
    <property type="entry name" value="Diguanylate cyclase domain protein"/>
    <property type="match status" value="1"/>
</dbReference>
<keyword evidence="6" id="KW-0732">Signal</keyword>
<dbReference type="Pfam" id="PF07696">
    <property type="entry name" value="7TMR-DISMED2"/>
    <property type="match status" value="1"/>
</dbReference>
<feature type="transmembrane region" description="Helical" evidence="5">
    <location>
        <begin position="301"/>
        <end position="321"/>
    </location>
</feature>
<dbReference type="AlphaFoldDB" id="A0A3E0WY98"/>
<dbReference type="Proteomes" id="UP000256763">
    <property type="component" value="Unassembled WGS sequence"/>
</dbReference>
<dbReference type="Pfam" id="PF07695">
    <property type="entry name" value="7TMR-DISM_7TM"/>
    <property type="match status" value="1"/>
</dbReference>
<dbReference type="InterPro" id="IPR029787">
    <property type="entry name" value="Nucleotide_cyclase"/>
</dbReference>
<dbReference type="InterPro" id="IPR050469">
    <property type="entry name" value="Diguanylate_Cyclase"/>
</dbReference>
<protein>
    <recommendedName>
        <fullName evidence="2">diguanylate cyclase</fullName>
        <ecNumber evidence="2">2.7.7.65</ecNumber>
    </recommendedName>
</protein>
<evidence type="ECO:0000256" key="1">
    <source>
        <dbReference type="ARBA" id="ARBA00001946"/>
    </source>
</evidence>
<proteinExistence type="predicted"/>
<keyword evidence="5" id="KW-0472">Membrane</keyword>
<dbReference type="Gene3D" id="2.60.40.2380">
    <property type="match status" value="1"/>
</dbReference>
<evidence type="ECO:0000256" key="6">
    <source>
        <dbReference type="SAM" id="SignalP"/>
    </source>
</evidence>
<dbReference type="EC" id="2.7.7.65" evidence="2"/>
<dbReference type="InterPro" id="IPR000160">
    <property type="entry name" value="GGDEF_dom"/>
</dbReference>
<evidence type="ECO:0000256" key="2">
    <source>
        <dbReference type="ARBA" id="ARBA00012528"/>
    </source>
</evidence>
<feature type="transmembrane region" description="Helical" evidence="5">
    <location>
        <begin position="207"/>
        <end position="231"/>
    </location>
</feature>
<feature type="domain" description="GGDEF" evidence="7">
    <location>
        <begin position="459"/>
        <end position="594"/>
    </location>
</feature>
<sequence length="594" mass="65941">MKRLTTLLLSMLISASAQAGVLSLAEGDDRLALDEYVFYLEDVDADLTFTEIRSSTAWQANESTFNAGYSASAWWFRLVLDNASERSLERWLELSAPLLDSVHVYVVEADKLVSRYRFGALQPFEERLLPHENFIVPLRWEPGQRLEVYLRVQAAKSLEAPMALYTPKAFAEYDYRRNAAKGLFLGAMLLIGLQNLLLFGSFRDRAYLFYVGFVISMALFLTTLTGWGFRFLWPAAPVWNEKAILLGICLVSGFGLAFIRNLFGPHVQSLLLTRIYRLAYGVTGFGMLVAVIAPYSLGLPFALLPAVMASVIGITVGILAWRRGVAIGKYFTLSWAPVFLGVFIVIGLKLGWLPANVVTRNALFAGVGLEMLLFSLALATRINAERRARLLAQRQVLETERKVKEELEERVAQRSRELDQLNEQLRILSTTDELTGLANRRILESRLAELWRDNKRKGRYLALIFADIDWFKAVNDTHGHAVGDAVLQGVADRIREVVEALGGLAARYGGEEFCILLPGYGLAVAAAAAERIRVSVGEAVYPAHGLKIGVTLSLGVAARVPDTRATYLSLLQQADQALYRAKAAGRDRVCTPDA</sequence>
<dbReference type="RefSeq" id="WP_116302139.1">
    <property type="nucleotide sequence ID" value="NZ_NFZV01000008.1"/>
</dbReference>
<organism evidence="8 9">
    <name type="scientific">Alkalilimnicola ehrlichii</name>
    <dbReference type="NCBI Taxonomy" id="351052"/>
    <lineage>
        <taxon>Bacteria</taxon>
        <taxon>Pseudomonadati</taxon>
        <taxon>Pseudomonadota</taxon>
        <taxon>Gammaproteobacteria</taxon>
        <taxon>Chromatiales</taxon>
        <taxon>Ectothiorhodospiraceae</taxon>
        <taxon>Alkalilimnicola</taxon>
    </lineage>
</organism>
<name>A0A3E0WY98_9GAMM</name>
<dbReference type="OrthoDB" id="9805474at2"/>
<comment type="catalytic activity">
    <reaction evidence="3">
        <text>2 GTP = 3',3'-c-di-GMP + 2 diphosphate</text>
        <dbReference type="Rhea" id="RHEA:24898"/>
        <dbReference type="ChEBI" id="CHEBI:33019"/>
        <dbReference type="ChEBI" id="CHEBI:37565"/>
        <dbReference type="ChEBI" id="CHEBI:58805"/>
        <dbReference type="EC" id="2.7.7.65"/>
    </reaction>
</comment>
<evidence type="ECO:0000313" key="8">
    <source>
        <dbReference type="EMBL" id="RFA36877.1"/>
    </source>
</evidence>
<dbReference type="InterPro" id="IPR011623">
    <property type="entry name" value="7TMR_DISM_rcpt_extracell_dom1"/>
</dbReference>
<reference evidence="9" key="1">
    <citation type="submission" date="2017-05" db="EMBL/GenBank/DDBJ databases">
        <authorList>
            <person name="Sharma S."/>
            <person name="Sidhu C."/>
            <person name="Pinnaka A.K."/>
        </authorList>
    </citation>
    <scope>NUCLEOTIDE SEQUENCE [LARGE SCALE GENOMIC DNA]</scope>
    <source>
        <strain evidence="9">AK93</strain>
    </source>
</reference>
<keyword evidence="5" id="KW-1133">Transmembrane helix</keyword>
<dbReference type="GO" id="GO:0052621">
    <property type="term" value="F:diguanylate cyclase activity"/>
    <property type="evidence" value="ECO:0007669"/>
    <property type="project" value="UniProtKB-EC"/>
</dbReference>
<dbReference type="NCBIfam" id="TIGR00254">
    <property type="entry name" value="GGDEF"/>
    <property type="match status" value="1"/>
</dbReference>
<dbReference type="InterPro" id="IPR011622">
    <property type="entry name" value="7TMR_DISM_rcpt_extracell_dom2"/>
</dbReference>
<dbReference type="CDD" id="cd01949">
    <property type="entry name" value="GGDEF"/>
    <property type="match status" value="1"/>
</dbReference>
<evidence type="ECO:0000256" key="3">
    <source>
        <dbReference type="ARBA" id="ARBA00034247"/>
    </source>
</evidence>
<dbReference type="SUPFAM" id="SSF55073">
    <property type="entry name" value="Nucleotide cyclase"/>
    <property type="match status" value="1"/>
</dbReference>
<feature type="coiled-coil region" evidence="4">
    <location>
        <begin position="390"/>
        <end position="431"/>
    </location>
</feature>
<comment type="cofactor">
    <cofactor evidence="1">
        <name>Mg(2+)</name>
        <dbReference type="ChEBI" id="CHEBI:18420"/>
    </cofactor>
</comment>
<feature type="transmembrane region" description="Helical" evidence="5">
    <location>
        <begin position="333"/>
        <end position="355"/>
    </location>
</feature>
<dbReference type="PROSITE" id="PS50887">
    <property type="entry name" value="GGDEF"/>
    <property type="match status" value="1"/>
</dbReference>
<gene>
    <name evidence="8" type="ORF">CAL65_10200</name>
</gene>
<feature type="transmembrane region" description="Helical" evidence="5">
    <location>
        <begin position="182"/>
        <end position="200"/>
    </location>
</feature>
<keyword evidence="4" id="KW-0175">Coiled coil</keyword>
<dbReference type="EMBL" id="NFZW01000008">
    <property type="protein sequence ID" value="RFA36877.1"/>
    <property type="molecule type" value="Genomic_DNA"/>
</dbReference>
<dbReference type="InterPro" id="IPR043128">
    <property type="entry name" value="Rev_trsase/Diguanyl_cyclase"/>
</dbReference>
<dbReference type="Pfam" id="PF00990">
    <property type="entry name" value="GGDEF"/>
    <property type="match status" value="1"/>
</dbReference>
<keyword evidence="5" id="KW-0812">Transmembrane</keyword>
<accession>A0A3E0WY98</accession>
<evidence type="ECO:0000256" key="5">
    <source>
        <dbReference type="SAM" id="Phobius"/>
    </source>
</evidence>
<feature type="transmembrane region" description="Helical" evidence="5">
    <location>
        <begin position="243"/>
        <end position="263"/>
    </location>
</feature>
<feature type="transmembrane region" description="Helical" evidence="5">
    <location>
        <begin position="361"/>
        <end position="379"/>
    </location>
</feature>
<evidence type="ECO:0000259" key="7">
    <source>
        <dbReference type="PROSITE" id="PS50887"/>
    </source>
</evidence>
<feature type="chain" id="PRO_5017679602" description="diguanylate cyclase" evidence="6">
    <location>
        <begin position="20"/>
        <end position="594"/>
    </location>
</feature>
<evidence type="ECO:0000313" key="9">
    <source>
        <dbReference type="Proteomes" id="UP000256763"/>
    </source>
</evidence>
<keyword evidence="9" id="KW-1185">Reference proteome</keyword>
<dbReference type="SMART" id="SM00267">
    <property type="entry name" value="GGDEF"/>
    <property type="match status" value="1"/>
</dbReference>
<dbReference type="PANTHER" id="PTHR45138:SF9">
    <property type="entry name" value="DIGUANYLATE CYCLASE DGCM-RELATED"/>
    <property type="match status" value="1"/>
</dbReference>
<feature type="signal peptide" evidence="6">
    <location>
        <begin position="1"/>
        <end position="19"/>
    </location>
</feature>